<feature type="domain" description="Tyr recombinase" evidence="6">
    <location>
        <begin position="148"/>
        <end position="359"/>
    </location>
</feature>
<dbReference type="Gene3D" id="1.10.150.130">
    <property type="match status" value="1"/>
</dbReference>
<dbReference type="GO" id="GO:0006310">
    <property type="term" value="P:DNA recombination"/>
    <property type="evidence" value="ECO:0007669"/>
    <property type="project" value="UniProtKB-KW"/>
</dbReference>
<dbReference type="Pfam" id="PF13495">
    <property type="entry name" value="Phage_int_SAM_4"/>
    <property type="match status" value="1"/>
</dbReference>
<evidence type="ECO:0000256" key="5">
    <source>
        <dbReference type="PROSITE-ProRule" id="PRU01248"/>
    </source>
</evidence>
<dbReference type="InterPro" id="IPR002104">
    <property type="entry name" value="Integrase_catalytic"/>
</dbReference>
<dbReference type="InterPro" id="IPR044068">
    <property type="entry name" value="CB"/>
</dbReference>
<gene>
    <name evidence="8" type="primary">xerD_6</name>
    <name evidence="8" type="ORF">SAMEA2259716_05684</name>
</gene>
<dbReference type="RefSeq" id="WP_005068404.1">
    <property type="nucleotide sequence ID" value="NZ_CP021122.1"/>
</dbReference>
<dbReference type="Gene3D" id="1.10.443.10">
    <property type="entry name" value="Intergrase catalytic core"/>
    <property type="match status" value="1"/>
</dbReference>
<dbReference type="InterPro" id="IPR004107">
    <property type="entry name" value="Integrase_SAM-like_N"/>
</dbReference>
<evidence type="ECO:0000259" key="6">
    <source>
        <dbReference type="PROSITE" id="PS51898"/>
    </source>
</evidence>
<dbReference type="PROSITE" id="PS51898">
    <property type="entry name" value="TYR_RECOMBINASE"/>
    <property type="match status" value="1"/>
</dbReference>
<evidence type="ECO:0000256" key="2">
    <source>
        <dbReference type="ARBA" id="ARBA00022908"/>
    </source>
</evidence>
<protein>
    <submittedName>
        <fullName evidence="8">Phage integrase family protein</fullName>
    </submittedName>
</protein>
<comment type="similarity">
    <text evidence="1">Belongs to the 'phage' integrase family.</text>
</comment>
<dbReference type="PANTHER" id="PTHR30349:SF64">
    <property type="entry name" value="PROPHAGE INTEGRASE INTD-RELATED"/>
    <property type="match status" value="1"/>
</dbReference>
<proteinExistence type="inferred from homology"/>
<keyword evidence="2" id="KW-0229">DNA integration</keyword>
<dbReference type="PROSITE" id="PS51900">
    <property type="entry name" value="CB"/>
    <property type="match status" value="1"/>
</dbReference>
<dbReference type="PANTHER" id="PTHR30349">
    <property type="entry name" value="PHAGE INTEGRASE-RELATED"/>
    <property type="match status" value="1"/>
</dbReference>
<dbReference type="InterPro" id="IPR010998">
    <property type="entry name" value="Integrase_recombinase_N"/>
</dbReference>
<dbReference type="GO" id="GO:0015074">
    <property type="term" value="P:DNA integration"/>
    <property type="evidence" value="ECO:0007669"/>
    <property type="project" value="UniProtKB-KW"/>
</dbReference>
<dbReference type="GO" id="GO:0003677">
    <property type="term" value="F:DNA binding"/>
    <property type="evidence" value="ECO:0007669"/>
    <property type="project" value="UniProtKB-UniRule"/>
</dbReference>
<evidence type="ECO:0000256" key="3">
    <source>
        <dbReference type="ARBA" id="ARBA00023125"/>
    </source>
</evidence>
<dbReference type="InterPro" id="IPR050090">
    <property type="entry name" value="Tyrosine_recombinase_XerCD"/>
</dbReference>
<evidence type="ECO:0000256" key="1">
    <source>
        <dbReference type="ARBA" id="ARBA00008857"/>
    </source>
</evidence>
<reference evidence="8 9" key="1">
    <citation type="submission" date="2016-11" db="EMBL/GenBank/DDBJ databases">
        <authorList>
            <consortium name="Pathogen Informatics"/>
        </authorList>
    </citation>
    <scope>NUCLEOTIDE SEQUENCE [LARGE SCALE GENOMIC DNA]</scope>
    <source>
        <strain evidence="8 9">911</strain>
    </source>
</reference>
<name>A0A1T8VPS7_9MYCO</name>
<evidence type="ECO:0000256" key="4">
    <source>
        <dbReference type="ARBA" id="ARBA00023172"/>
    </source>
</evidence>
<evidence type="ECO:0000313" key="8">
    <source>
        <dbReference type="EMBL" id="SKM98960.1"/>
    </source>
</evidence>
<evidence type="ECO:0000259" key="7">
    <source>
        <dbReference type="PROSITE" id="PS51900"/>
    </source>
</evidence>
<dbReference type="InterPro" id="IPR013762">
    <property type="entry name" value="Integrase-like_cat_sf"/>
</dbReference>
<dbReference type="SUPFAM" id="SSF56349">
    <property type="entry name" value="DNA breaking-rejoining enzymes"/>
    <property type="match status" value="1"/>
</dbReference>
<dbReference type="Proteomes" id="UP000190074">
    <property type="component" value="Unassembled WGS sequence"/>
</dbReference>
<organism evidence="8 9">
    <name type="scientific">Mycobacteroides abscessus subsp. massiliense</name>
    <dbReference type="NCBI Taxonomy" id="1962118"/>
    <lineage>
        <taxon>Bacteria</taxon>
        <taxon>Bacillati</taxon>
        <taxon>Actinomycetota</taxon>
        <taxon>Actinomycetes</taxon>
        <taxon>Mycobacteriales</taxon>
        <taxon>Mycobacteriaceae</taxon>
        <taxon>Mycobacteroides</taxon>
        <taxon>Mycobacteroides abscessus</taxon>
    </lineage>
</organism>
<sequence>MAAEQLPGFVPRILRADDVSLLRADETVFDAMLDGWRAQMLARGLEIDTIKARCRVIARFVEFTNEYPWRWRANDVDQFLAELRSQATPIALSTLRSYSNAISMFCSYVSDSRYGWVDFCEKQFRDVPSQIVFEWNTPQHTTGDAVPPGRRAFTKAELQHLFDVVDDFVDDAHSKGSKRWLTALRDSTAFKIGYAFGLRRRELVMLDLTDFGPNPHVPRYGNFGALTVRWAKGTKGSGPRRRTVLTSPEFPWAVDLLQYWCSEGRQLFATADRSPALWPSERGDRLTLGALGRSFTSFRRLAGLPTELSLHALRHSYTTHLLEAGYDPLFVQQQLGHSYASTTSLYTSVSSDFKQKVIQQMITRRLQMGETNG</sequence>
<dbReference type="AlphaFoldDB" id="A0A1T8VPS7"/>
<evidence type="ECO:0000313" key="9">
    <source>
        <dbReference type="Proteomes" id="UP000190074"/>
    </source>
</evidence>
<keyword evidence="3 5" id="KW-0238">DNA-binding</keyword>
<dbReference type="Pfam" id="PF00589">
    <property type="entry name" value="Phage_integrase"/>
    <property type="match status" value="1"/>
</dbReference>
<keyword evidence="4" id="KW-0233">DNA recombination</keyword>
<accession>A0A1T8VPS7</accession>
<dbReference type="InterPro" id="IPR011010">
    <property type="entry name" value="DNA_brk_join_enz"/>
</dbReference>
<feature type="domain" description="Core-binding (CB)" evidence="7">
    <location>
        <begin position="27"/>
        <end position="110"/>
    </location>
</feature>
<dbReference type="EMBL" id="FVGW01000021">
    <property type="protein sequence ID" value="SKM98960.1"/>
    <property type="molecule type" value="Genomic_DNA"/>
</dbReference>